<reference evidence="2 3" key="1">
    <citation type="submission" date="2014-07" db="EMBL/GenBank/DDBJ databases">
        <title>Chaperone-usher fimbriae in a diverse selection of Gallibacterium genomes.</title>
        <authorList>
            <person name="Kudirkiene E."/>
            <person name="Bager R.J."/>
            <person name="Johnson T.J."/>
            <person name="Bojesen A.M."/>
        </authorList>
    </citation>
    <scope>NUCLEOTIDE SEQUENCE [LARGE SCALE GENOMIC DNA]</scope>
    <source>
        <strain evidence="2 3">4895</strain>
    </source>
</reference>
<organism evidence="2 3">
    <name type="scientific">Gallibacterium anatis 4895</name>
    <dbReference type="NCBI Taxonomy" id="1396510"/>
    <lineage>
        <taxon>Bacteria</taxon>
        <taxon>Pseudomonadati</taxon>
        <taxon>Pseudomonadota</taxon>
        <taxon>Gammaproteobacteria</taxon>
        <taxon>Pasteurellales</taxon>
        <taxon>Pasteurellaceae</taxon>
        <taxon>Gallibacterium</taxon>
    </lineage>
</organism>
<evidence type="ECO:0000259" key="1">
    <source>
        <dbReference type="PROSITE" id="PS50910"/>
    </source>
</evidence>
<dbReference type="Pfam" id="PF05168">
    <property type="entry name" value="HEPN"/>
    <property type="match status" value="1"/>
</dbReference>
<evidence type="ECO:0000313" key="3">
    <source>
        <dbReference type="Proteomes" id="UP000030554"/>
    </source>
</evidence>
<dbReference type="PROSITE" id="PS50910">
    <property type="entry name" value="HEPN"/>
    <property type="match status" value="1"/>
</dbReference>
<accession>A0A0A3AP80</accession>
<protein>
    <recommendedName>
        <fullName evidence="1">HEPN domain-containing protein</fullName>
    </recommendedName>
</protein>
<dbReference type="SUPFAM" id="SSF81593">
    <property type="entry name" value="Nucleotidyltransferase substrate binding subunit/domain"/>
    <property type="match status" value="1"/>
</dbReference>
<dbReference type="Gene3D" id="1.20.120.330">
    <property type="entry name" value="Nucleotidyltransferases domain 2"/>
    <property type="match status" value="1"/>
</dbReference>
<dbReference type="AlphaFoldDB" id="A0A0A3AP80"/>
<comment type="caution">
    <text evidence="2">The sequence shown here is derived from an EMBL/GenBank/DDBJ whole genome shotgun (WGS) entry which is preliminary data.</text>
</comment>
<gene>
    <name evidence="2" type="ORF">IO48_01865</name>
</gene>
<name>A0A0A3AP80_9PAST</name>
<proteinExistence type="predicted"/>
<dbReference type="EMBL" id="JPJQ01000009">
    <property type="protein sequence ID" value="KGQ63259.1"/>
    <property type="molecule type" value="Genomic_DNA"/>
</dbReference>
<sequence>MLMGMSFELLIKAILIQSGISITHTHNLRNLANNIEVNLSKDELNLLDILSEYIIWAGKYPIPKKSESLEKLYKLEQKNLYDVVEKIGELELVSSNDKFDFDNLHKLWSKIAEKYRL</sequence>
<evidence type="ECO:0000313" key="2">
    <source>
        <dbReference type="EMBL" id="KGQ63259.1"/>
    </source>
</evidence>
<dbReference type="InterPro" id="IPR007842">
    <property type="entry name" value="HEPN_dom"/>
</dbReference>
<dbReference type="Proteomes" id="UP000030554">
    <property type="component" value="Unassembled WGS sequence"/>
</dbReference>
<feature type="domain" description="HEPN" evidence="1">
    <location>
        <begin position="1"/>
        <end position="87"/>
    </location>
</feature>